<sequence length="494" mass="53819">MASGFRRLVADHASLHNSELPPNYFFPPAGSHSSIPDDLRQLTILLTGPQETPYAQGLWRLHLRMPEDYPKNPPKATFKTRIWHPNVDESTGVVCVDTLKRDWEASLTLRDVLIIISCLLIHPNPDSALNSAAGALLQDDYETFARQAKLLTSIHAPIPAELRDVAFQAKRRGEDPSLSIKTNKEFTLPLQPKRDATRPSAVVMKKKKTMTSSRREVDSKFDIDVTSEIWQESPPIYHQETESDDEAEDPASASKENDPSLSPSPVTLPPPPSPRRSVLGKRPLAALDTPQPAEVLIIDDPEDDDGNGADNRFRHGLSASERNVVANSHAPKTSSDQYLFPSQRKSPKLSSAGRRPSASSARTHTLPHHKPHPVPDHSASCTTRPSPPLPAQIPFASSSLHISKPSCQDLKENMVACSPAAEPASSTAPSIRNPHHLCGSEPLGPSAGRSSPGSLCPPSLPRNPTQTPSTMRKSSNSSNSSSARAKPRIGLRRL</sequence>
<gene>
    <name evidence="1" type="ORF">LOY88_002483</name>
</gene>
<proteinExistence type="predicted"/>
<organism evidence="1">
    <name type="scientific">Ophidiomyces ophidiicola</name>
    <dbReference type="NCBI Taxonomy" id="1387563"/>
    <lineage>
        <taxon>Eukaryota</taxon>
        <taxon>Fungi</taxon>
        <taxon>Dikarya</taxon>
        <taxon>Ascomycota</taxon>
        <taxon>Pezizomycotina</taxon>
        <taxon>Eurotiomycetes</taxon>
        <taxon>Eurotiomycetidae</taxon>
        <taxon>Onygenales</taxon>
        <taxon>Onygenaceae</taxon>
        <taxon>Ophidiomyces</taxon>
    </lineage>
</organism>
<accession>A0ACB8UZI9</accession>
<dbReference type="EMBL" id="JALBCA010000029">
    <property type="protein sequence ID" value="KAI2388714.1"/>
    <property type="molecule type" value="Genomic_DNA"/>
</dbReference>
<protein>
    <submittedName>
        <fullName evidence="1">Uncharacterized protein</fullName>
    </submittedName>
</protein>
<name>A0ACB8UZI9_9EURO</name>
<evidence type="ECO:0000313" key="1">
    <source>
        <dbReference type="EMBL" id="KAI2388714.1"/>
    </source>
</evidence>
<comment type="caution">
    <text evidence="1">The sequence shown here is derived from an EMBL/GenBank/DDBJ whole genome shotgun (WGS) entry which is preliminary data.</text>
</comment>
<reference evidence="1" key="1">
    <citation type="journal article" date="2022" name="bioRxiv">
        <title>Population genetic analysis of Ophidiomyces ophidiicola, the causative agent of snake fungal disease, indicates recent introductions to the USA.</title>
        <authorList>
            <person name="Ladner J.T."/>
            <person name="Palmer J.M."/>
            <person name="Ettinger C.L."/>
            <person name="Stajich J.E."/>
            <person name="Farrell T.M."/>
            <person name="Glorioso B.M."/>
            <person name="Lawson B."/>
            <person name="Price S.J."/>
            <person name="Stengle A.G."/>
            <person name="Grear D.A."/>
            <person name="Lorch J.M."/>
        </authorList>
    </citation>
    <scope>NUCLEOTIDE SEQUENCE</scope>
    <source>
        <strain evidence="1">NWHC 24266-5</strain>
    </source>
</reference>